<name>A0A9J2Q6R8_ASCLU</name>
<feature type="compositionally biased region" description="Polar residues" evidence="2">
    <location>
        <begin position="479"/>
        <end position="492"/>
    </location>
</feature>
<dbReference type="InterPro" id="IPR052140">
    <property type="entry name" value="Dev_Signal_Hedgehog-like"/>
</dbReference>
<feature type="region of interest" description="Disordered" evidence="2">
    <location>
        <begin position="548"/>
        <end position="586"/>
    </location>
</feature>
<accession>A0A9J2Q6R8</accession>
<feature type="compositionally biased region" description="Low complexity" evidence="2">
    <location>
        <begin position="345"/>
        <end position="355"/>
    </location>
</feature>
<keyword evidence="1" id="KW-0217">Developmental protein</keyword>
<keyword evidence="3" id="KW-1185">Reference proteome</keyword>
<evidence type="ECO:0000313" key="3">
    <source>
        <dbReference type="Proteomes" id="UP000036681"/>
    </source>
</evidence>
<evidence type="ECO:0000256" key="1">
    <source>
        <dbReference type="ARBA" id="ARBA00022473"/>
    </source>
</evidence>
<feature type="compositionally biased region" description="Low complexity" evidence="2">
    <location>
        <begin position="790"/>
        <end position="814"/>
    </location>
</feature>
<dbReference type="PANTHER" id="PTHR46706:SF12">
    <property type="entry name" value="PROTEIN QUA-1-RELATED"/>
    <property type="match status" value="1"/>
</dbReference>
<dbReference type="WBParaSite" id="ALUE_0001805601-mRNA-1">
    <property type="protein sequence ID" value="ALUE_0001805601-mRNA-1"/>
    <property type="gene ID" value="ALUE_0001805601"/>
</dbReference>
<feature type="region of interest" description="Disordered" evidence="2">
    <location>
        <begin position="370"/>
        <end position="389"/>
    </location>
</feature>
<feature type="region of interest" description="Disordered" evidence="2">
    <location>
        <begin position="479"/>
        <end position="504"/>
    </location>
</feature>
<protein>
    <submittedName>
        <fullName evidence="4">WxxW domain-containing protein</fullName>
    </submittedName>
</protein>
<feature type="region of interest" description="Disordered" evidence="2">
    <location>
        <begin position="789"/>
        <end position="847"/>
    </location>
</feature>
<organism evidence="3 4">
    <name type="scientific">Ascaris lumbricoides</name>
    <name type="common">Giant roundworm</name>
    <dbReference type="NCBI Taxonomy" id="6252"/>
    <lineage>
        <taxon>Eukaryota</taxon>
        <taxon>Metazoa</taxon>
        <taxon>Ecdysozoa</taxon>
        <taxon>Nematoda</taxon>
        <taxon>Chromadorea</taxon>
        <taxon>Rhabditida</taxon>
        <taxon>Spirurina</taxon>
        <taxon>Ascaridomorpha</taxon>
        <taxon>Ascaridoidea</taxon>
        <taxon>Ascarididae</taxon>
        <taxon>Ascaris</taxon>
    </lineage>
</organism>
<feature type="region of interest" description="Disordered" evidence="2">
    <location>
        <begin position="315"/>
        <end position="355"/>
    </location>
</feature>
<feature type="compositionally biased region" description="Pro residues" evidence="2">
    <location>
        <begin position="708"/>
        <end position="723"/>
    </location>
</feature>
<feature type="compositionally biased region" description="Low complexity" evidence="2">
    <location>
        <begin position="493"/>
        <end position="504"/>
    </location>
</feature>
<feature type="region of interest" description="Disordered" evidence="2">
    <location>
        <begin position="695"/>
        <end position="723"/>
    </location>
</feature>
<sequence length="847" mass="90166">LKTVGWSNVCSVFQKCSGKFADLSCPGKDQWVGGIEFIDHPRQPLILQCCSFEGLRFSQDVGVTNVGPGEAITGGEVVRDGRQISFDVIANVRKVMDANTHELILQCCSFEGLRFSQDVGVTNVGPGEAITGGEVVRDGRQISFDVIANVRKVMDANTHEISYEVTVRRMNCLPDPPEPEVPFDAGVSEEVVKILTKATNGASLGIENKFLKKSSSDRLGEENASGAIMQKANEKKFLENFYPKIDAGVSEEVVKILTKATNGASLGTENKFLKKSSSDRLGEENASGAIMQKANEKKFLEKNAFISCRKSNVHHSLTTAKPEPELGNISPLPEIAGKLGNKSASSFPVPSPQQVPVEQHAGQNLANQAARPNPLPIAAPDERSISPQPQFGVQNLALPQTQYTRNVPGGQQQPLPPSHSNGHANFRFINVAVSPAQLQNSGSGTVQQQQQQQIPQQADNINHRGLDYSKQQRLMETGFPQQNSPTFNPQTESGQSNSGSGSFNYGAASNGFAAQALNNQNTNANQPSPLVISEANVVGHYVYNRGQAQNRNDQQQPSYNGNGQSGSLYPPQSAGETPPPTFTQQTFATLPPYSFAAASATPRPLLPLPGSYGLQQYAGVGYGNVGPQTLLAPSAFQPQPFQASFPILPTQTPASPLLFGAQLLGFPQPGIIPLAPLARGGVNVQQAAVSPARATSLLADQSTRASPQPLPPAPSAFPSQGLPPLPSFEQVMGMFGVRNGTLATLPTLPTLPTLQPFSPYSIATPPPLSLYVPHGANSPLPPVLDIYGRSQQQQASPSVVSQGSQDASSQLQSSAPVPLEVQQLVNPPTNPPASADPERSPIPSRQK</sequence>
<evidence type="ECO:0000256" key="2">
    <source>
        <dbReference type="SAM" id="MobiDB-lite"/>
    </source>
</evidence>
<dbReference type="Proteomes" id="UP000036681">
    <property type="component" value="Unplaced"/>
</dbReference>
<feature type="compositionally biased region" description="Polar residues" evidence="2">
    <location>
        <begin position="548"/>
        <end position="567"/>
    </location>
</feature>
<dbReference type="AlphaFoldDB" id="A0A9J2Q6R8"/>
<dbReference type="PANTHER" id="PTHR46706">
    <property type="entry name" value="PROTEIN QUA-1-RELATED"/>
    <property type="match status" value="1"/>
</dbReference>
<reference evidence="4" key="1">
    <citation type="submission" date="2023-03" db="UniProtKB">
        <authorList>
            <consortium name="WormBaseParasite"/>
        </authorList>
    </citation>
    <scope>IDENTIFICATION</scope>
</reference>
<evidence type="ECO:0000313" key="4">
    <source>
        <dbReference type="WBParaSite" id="ALUE_0001805601-mRNA-1"/>
    </source>
</evidence>
<proteinExistence type="predicted"/>